<keyword evidence="1" id="KW-0732">Signal</keyword>
<dbReference type="InterPro" id="IPR007410">
    <property type="entry name" value="LpqE-like"/>
</dbReference>
<dbReference type="Pfam" id="PF04314">
    <property type="entry name" value="PCuAC"/>
    <property type="match status" value="1"/>
</dbReference>
<reference evidence="2 3" key="1">
    <citation type="submission" date="2022-03" db="EMBL/GenBank/DDBJ databases">
        <authorList>
            <person name="He Y."/>
        </authorList>
    </citation>
    <scope>NUCLEOTIDE SEQUENCE [LARGE SCALE GENOMIC DNA]</scope>
    <source>
        <strain evidence="2 3">TK19116</strain>
    </source>
</reference>
<dbReference type="InterPro" id="IPR058248">
    <property type="entry name" value="Lxx211020-like"/>
</dbReference>
<feature type="chain" id="PRO_5047056354" evidence="1">
    <location>
        <begin position="25"/>
        <end position="197"/>
    </location>
</feature>
<organism evidence="2 3">
    <name type="scientific">Paracoccus albicereus</name>
    <dbReference type="NCBI Taxonomy" id="2922394"/>
    <lineage>
        <taxon>Bacteria</taxon>
        <taxon>Pseudomonadati</taxon>
        <taxon>Pseudomonadota</taxon>
        <taxon>Alphaproteobacteria</taxon>
        <taxon>Rhodobacterales</taxon>
        <taxon>Paracoccaceae</taxon>
        <taxon>Paracoccus</taxon>
    </lineage>
</organism>
<dbReference type="RefSeq" id="WP_255330329.1">
    <property type="nucleotide sequence ID" value="NZ_JAKZEU010000004.1"/>
</dbReference>
<sequence>MNRFTILAASAAFTLANPVATALAHGSEDHNHDHEHSESAAETAATVAMPDANAKVQAGDLTLGAAYTRATLPNAPVAGGFLTVTNDGTTDDRLIAAASPVAGVMEIHEMAMDGDVMTMRKLEDGLPIPAGETVMLEPGGYHLMFMRLAGPLVEGESVDVTLTFEKAGDVTVPLSVQAFNARAAGDDDHQADPHAGH</sequence>
<dbReference type="InterPro" id="IPR036182">
    <property type="entry name" value="PCuAC_sf"/>
</dbReference>
<evidence type="ECO:0000313" key="3">
    <source>
        <dbReference type="Proteomes" id="UP001203945"/>
    </source>
</evidence>
<dbReference type="Proteomes" id="UP001203945">
    <property type="component" value="Unassembled WGS sequence"/>
</dbReference>
<dbReference type="SUPFAM" id="SSF110087">
    <property type="entry name" value="DR1885-like metal-binding protein"/>
    <property type="match status" value="1"/>
</dbReference>
<dbReference type="PANTHER" id="PTHR36302:SF1">
    <property type="entry name" value="COPPER CHAPERONE PCU(A)C"/>
    <property type="match status" value="1"/>
</dbReference>
<keyword evidence="3" id="KW-1185">Reference proteome</keyword>
<evidence type="ECO:0000256" key="1">
    <source>
        <dbReference type="SAM" id="SignalP"/>
    </source>
</evidence>
<accession>A0ABT1MVI7</accession>
<gene>
    <name evidence="2" type="ORF">MLD63_12935</name>
</gene>
<name>A0ABT1MVI7_9RHOB</name>
<proteinExistence type="predicted"/>
<dbReference type="PANTHER" id="PTHR36302">
    <property type="entry name" value="BLR7088 PROTEIN"/>
    <property type="match status" value="1"/>
</dbReference>
<protein>
    <submittedName>
        <fullName evidence="2">Copper chaperone PCu(A)C</fullName>
    </submittedName>
</protein>
<feature type="signal peptide" evidence="1">
    <location>
        <begin position="1"/>
        <end position="24"/>
    </location>
</feature>
<evidence type="ECO:0000313" key="2">
    <source>
        <dbReference type="EMBL" id="MCQ0971328.1"/>
    </source>
</evidence>
<dbReference type="Gene3D" id="2.60.40.1890">
    <property type="entry name" value="PCu(A)C copper chaperone"/>
    <property type="match status" value="1"/>
</dbReference>
<comment type="caution">
    <text evidence="2">The sequence shown here is derived from an EMBL/GenBank/DDBJ whole genome shotgun (WGS) entry which is preliminary data.</text>
</comment>
<dbReference type="EMBL" id="JAKZEU010000004">
    <property type="protein sequence ID" value="MCQ0971328.1"/>
    <property type="molecule type" value="Genomic_DNA"/>
</dbReference>